<reference evidence="2 3" key="1">
    <citation type="submission" date="2017-10" db="EMBL/GenBank/DDBJ databases">
        <title>The draft genome sequence of Lewinella nigricans NBRC 102662.</title>
        <authorList>
            <person name="Wang K."/>
        </authorList>
    </citation>
    <scope>NUCLEOTIDE SEQUENCE [LARGE SCALE GENOMIC DNA]</scope>
    <source>
        <strain evidence="2 3">NBRC 102662</strain>
    </source>
</reference>
<dbReference type="OrthoDB" id="9809379at2"/>
<protein>
    <submittedName>
        <fullName evidence="2">ATPase</fullName>
    </submittedName>
</protein>
<dbReference type="GO" id="GO:0016887">
    <property type="term" value="F:ATP hydrolysis activity"/>
    <property type="evidence" value="ECO:0007669"/>
    <property type="project" value="InterPro"/>
</dbReference>
<dbReference type="AlphaFoldDB" id="A0A2D0NBJ1"/>
<dbReference type="Pfam" id="PF00004">
    <property type="entry name" value="AAA"/>
    <property type="match status" value="1"/>
</dbReference>
<evidence type="ECO:0000259" key="1">
    <source>
        <dbReference type="Pfam" id="PF00004"/>
    </source>
</evidence>
<sequence>MLELHQAFNSYNEFAKETYFALCFNALPSKLTLSAPLKPNKEHSEQVLDQLNPEEEDLEELFRHWNTENSSSADFTRDFPARMLFKSRTKNLLVWISLEYESLEIVFYYDLSDADLGSWVVQKNHQLRGAFGVSRTPVFKVLSHNKHCFFTEDVRTDEFKTDVEKFYNDDFREVDDIILQSLAVEKAGLILLHGDPGTGKTSYIKSLITRFADKTFIFIQNEFVNELLHPDFISFMLKNRNAILIIEDAEKVIMSRDQVHENSVVSTILQLTDGLFSDFLNIKIICTFNTSIDRIDKALLRKGRMIAYYEFKPLSNQKTNELMEELGLQNVDEGMTLADIFNYRDKEFRQEVSRKIGFENGRK</sequence>
<dbReference type="SUPFAM" id="SSF52540">
    <property type="entry name" value="P-loop containing nucleoside triphosphate hydrolases"/>
    <property type="match status" value="1"/>
</dbReference>
<dbReference type="Proteomes" id="UP000223913">
    <property type="component" value="Unassembled WGS sequence"/>
</dbReference>
<organism evidence="2 3">
    <name type="scientific">Flavilitoribacter nigricans (strain ATCC 23147 / DSM 23189 / NBRC 102662 / NCIMB 1420 / SS-2)</name>
    <name type="common">Lewinella nigricans</name>
    <dbReference type="NCBI Taxonomy" id="1122177"/>
    <lineage>
        <taxon>Bacteria</taxon>
        <taxon>Pseudomonadati</taxon>
        <taxon>Bacteroidota</taxon>
        <taxon>Saprospiria</taxon>
        <taxon>Saprospirales</taxon>
        <taxon>Lewinellaceae</taxon>
        <taxon>Flavilitoribacter</taxon>
    </lineage>
</organism>
<dbReference type="RefSeq" id="WP_099150970.1">
    <property type="nucleotide sequence ID" value="NZ_PDUD01000020.1"/>
</dbReference>
<dbReference type="EMBL" id="PDUD01000020">
    <property type="protein sequence ID" value="PHN05881.1"/>
    <property type="molecule type" value="Genomic_DNA"/>
</dbReference>
<comment type="caution">
    <text evidence="2">The sequence shown here is derived from an EMBL/GenBank/DDBJ whole genome shotgun (WGS) entry which is preliminary data.</text>
</comment>
<dbReference type="Gene3D" id="3.40.50.300">
    <property type="entry name" value="P-loop containing nucleotide triphosphate hydrolases"/>
    <property type="match status" value="1"/>
</dbReference>
<evidence type="ECO:0000313" key="3">
    <source>
        <dbReference type="Proteomes" id="UP000223913"/>
    </source>
</evidence>
<keyword evidence="3" id="KW-1185">Reference proteome</keyword>
<gene>
    <name evidence="2" type="ORF">CRP01_14740</name>
</gene>
<proteinExistence type="predicted"/>
<dbReference type="GO" id="GO:0005524">
    <property type="term" value="F:ATP binding"/>
    <property type="evidence" value="ECO:0007669"/>
    <property type="project" value="InterPro"/>
</dbReference>
<name>A0A2D0NBJ1_FLAN2</name>
<dbReference type="PANTHER" id="PTHR23070">
    <property type="entry name" value="BCS1 AAA-TYPE ATPASE"/>
    <property type="match status" value="1"/>
</dbReference>
<accession>A0A2D0NBJ1</accession>
<evidence type="ECO:0000313" key="2">
    <source>
        <dbReference type="EMBL" id="PHN05881.1"/>
    </source>
</evidence>
<dbReference type="InterPro" id="IPR027417">
    <property type="entry name" value="P-loop_NTPase"/>
</dbReference>
<feature type="domain" description="ATPase AAA-type core" evidence="1">
    <location>
        <begin position="190"/>
        <end position="309"/>
    </location>
</feature>
<dbReference type="InterPro" id="IPR003959">
    <property type="entry name" value="ATPase_AAA_core"/>
</dbReference>
<dbReference type="InterPro" id="IPR050747">
    <property type="entry name" value="Mitochondrial_chaperone_BCS1"/>
</dbReference>